<dbReference type="Proteomes" id="UP000799424">
    <property type="component" value="Unassembled WGS sequence"/>
</dbReference>
<organism evidence="2 3">
    <name type="scientific">Ophiobolus disseminans</name>
    <dbReference type="NCBI Taxonomy" id="1469910"/>
    <lineage>
        <taxon>Eukaryota</taxon>
        <taxon>Fungi</taxon>
        <taxon>Dikarya</taxon>
        <taxon>Ascomycota</taxon>
        <taxon>Pezizomycotina</taxon>
        <taxon>Dothideomycetes</taxon>
        <taxon>Pleosporomycetidae</taxon>
        <taxon>Pleosporales</taxon>
        <taxon>Pleosporineae</taxon>
        <taxon>Phaeosphaeriaceae</taxon>
        <taxon>Ophiobolus</taxon>
    </lineage>
</organism>
<dbReference type="PANTHER" id="PTHR33112:SF14">
    <property type="entry name" value="HETEROKARYON INCOMPATIBILITY DOMAIN-CONTAINING PROTEIN"/>
    <property type="match status" value="1"/>
</dbReference>
<sequence length="433" mass="49434">MEVPQTIEDAIDLTKMLGFKYLWVDSLCIIQDDTEDQQIQINNMHGVYKTAFVTIVAASGVHSNAGLPGLRPGTRRYEQRETVVIDPTGQDPGMSLVTNVKNNPKSWGSSYAVGHGDIEMSVWNQRAWTMQEKALSRRTITFSDEQVSWDCPCASFSEEAFFEIRNLRYRSIISTTYQDLTLSSLAWKTSPWDLYRNLVDRYSQRNLSYPGDYNDAFVAVLEMISDTTGERFLWGLPCSRFDLALSWDTIYGGYRRVGRGWGGLATRTAQLEMTVLRDHNQNLSVHFSDLQKYLPNLTIEALSLSPDEYLLFFWTRTARFLVRPPDSTTFADHQSVGDNVHEGRPAIHNAEGRRVGTACRMKGEHWAGDFRERWYDFVAVGRRAVYEIPDYPATVLALQIEWVGDVARRDNIAEIGEEDWLAAEPRRVLVALE</sequence>
<proteinExistence type="predicted"/>
<name>A0A6A7A7A5_9PLEO</name>
<dbReference type="AlphaFoldDB" id="A0A6A7A7A5"/>
<dbReference type="Pfam" id="PF06985">
    <property type="entry name" value="HET"/>
    <property type="match status" value="1"/>
</dbReference>
<gene>
    <name evidence="2" type="ORF">CC86DRAFT_438068</name>
</gene>
<dbReference type="InterPro" id="IPR010730">
    <property type="entry name" value="HET"/>
</dbReference>
<evidence type="ECO:0000259" key="1">
    <source>
        <dbReference type="Pfam" id="PF06985"/>
    </source>
</evidence>
<reference evidence="2" key="1">
    <citation type="journal article" date="2020" name="Stud. Mycol.">
        <title>101 Dothideomycetes genomes: a test case for predicting lifestyles and emergence of pathogens.</title>
        <authorList>
            <person name="Haridas S."/>
            <person name="Albert R."/>
            <person name="Binder M."/>
            <person name="Bloem J."/>
            <person name="Labutti K."/>
            <person name="Salamov A."/>
            <person name="Andreopoulos B."/>
            <person name="Baker S."/>
            <person name="Barry K."/>
            <person name="Bills G."/>
            <person name="Bluhm B."/>
            <person name="Cannon C."/>
            <person name="Castanera R."/>
            <person name="Culley D."/>
            <person name="Daum C."/>
            <person name="Ezra D."/>
            <person name="Gonzalez J."/>
            <person name="Henrissat B."/>
            <person name="Kuo A."/>
            <person name="Liang C."/>
            <person name="Lipzen A."/>
            <person name="Lutzoni F."/>
            <person name="Magnuson J."/>
            <person name="Mondo S."/>
            <person name="Nolan M."/>
            <person name="Ohm R."/>
            <person name="Pangilinan J."/>
            <person name="Park H.-J."/>
            <person name="Ramirez L."/>
            <person name="Alfaro M."/>
            <person name="Sun H."/>
            <person name="Tritt A."/>
            <person name="Yoshinaga Y."/>
            <person name="Zwiers L.-H."/>
            <person name="Turgeon B."/>
            <person name="Goodwin S."/>
            <person name="Spatafora J."/>
            <person name="Crous P."/>
            <person name="Grigoriev I."/>
        </authorList>
    </citation>
    <scope>NUCLEOTIDE SEQUENCE</scope>
    <source>
        <strain evidence="2">CBS 113818</strain>
    </source>
</reference>
<keyword evidence="3" id="KW-1185">Reference proteome</keyword>
<accession>A0A6A7A7A5</accession>
<evidence type="ECO:0000313" key="3">
    <source>
        <dbReference type="Proteomes" id="UP000799424"/>
    </source>
</evidence>
<evidence type="ECO:0000313" key="2">
    <source>
        <dbReference type="EMBL" id="KAF2828684.1"/>
    </source>
</evidence>
<feature type="domain" description="Heterokaryon incompatibility" evidence="1">
    <location>
        <begin position="2"/>
        <end position="132"/>
    </location>
</feature>
<dbReference type="EMBL" id="MU006222">
    <property type="protein sequence ID" value="KAF2828684.1"/>
    <property type="molecule type" value="Genomic_DNA"/>
</dbReference>
<protein>
    <submittedName>
        <fullName evidence="2">HET-domain-containing protein</fullName>
    </submittedName>
</protein>
<dbReference type="PANTHER" id="PTHR33112">
    <property type="entry name" value="DOMAIN PROTEIN, PUTATIVE-RELATED"/>
    <property type="match status" value="1"/>
</dbReference>
<dbReference type="OrthoDB" id="5135333at2759"/>